<evidence type="ECO:0000313" key="1">
    <source>
        <dbReference type="EMBL" id="CAG8636132.1"/>
    </source>
</evidence>
<sequence length="194" mass="22396">KKCELETRAILSLYETSTTSDESKTDSQEPKEHLIKKENRAKNHESIKSSISYGPYFRSDLQMVNNFDDNGCSCYPWYYDGSIRESEACFSVDEYEVFKVIKKEKVKSVEEYNVFQDLEKASTEMNESHQPDSSSEYTQQPNAASNIKVINDNPLVKLSSEYSEKEREICYGIFSDFSKNNVRIKKSKQKPVIG</sequence>
<protein>
    <submittedName>
        <fullName evidence="1">11586_t:CDS:1</fullName>
    </submittedName>
</protein>
<dbReference type="Proteomes" id="UP000789702">
    <property type="component" value="Unassembled WGS sequence"/>
</dbReference>
<gene>
    <name evidence="1" type="ORF">DHETER_LOCUS8613</name>
</gene>
<organism evidence="1 2">
    <name type="scientific">Dentiscutata heterogama</name>
    <dbReference type="NCBI Taxonomy" id="1316150"/>
    <lineage>
        <taxon>Eukaryota</taxon>
        <taxon>Fungi</taxon>
        <taxon>Fungi incertae sedis</taxon>
        <taxon>Mucoromycota</taxon>
        <taxon>Glomeromycotina</taxon>
        <taxon>Glomeromycetes</taxon>
        <taxon>Diversisporales</taxon>
        <taxon>Gigasporaceae</taxon>
        <taxon>Dentiscutata</taxon>
    </lineage>
</organism>
<keyword evidence="2" id="KW-1185">Reference proteome</keyword>
<proteinExistence type="predicted"/>
<evidence type="ECO:0000313" key="2">
    <source>
        <dbReference type="Proteomes" id="UP000789702"/>
    </source>
</evidence>
<name>A0ACA9NAK6_9GLOM</name>
<dbReference type="EMBL" id="CAJVPU010013919">
    <property type="protein sequence ID" value="CAG8636132.1"/>
    <property type="molecule type" value="Genomic_DNA"/>
</dbReference>
<comment type="caution">
    <text evidence="1">The sequence shown here is derived from an EMBL/GenBank/DDBJ whole genome shotgun (WGS) entry which is preliminary data.</text>
</comment>
<feature type="non-terminal residue" evidence="1">
    <location>
        <position position="1"/>
    </location>
</feature>
<reference evidence="1" key="1">
    <citation type="submission" date="2021-06" db="EMBL/GenBank/DDBJ databases">
        <authorList>
            <person name="Kallberg Y."/>
            <person name="Tangrot J."/>
            <person name="Rosling A."/>
        </authorList>
    </citation>
    <scope>NUCLEOTIDE SEQUENCE</scope>
    <source>
        <strain evidence="1">IL203A</strain>
    </source>
</reference>
<accession>A0ACA9NAK6</accession>